<evidence type="ECO:0000313" key="5">
    <source>
        <dbReference type="Proteomes" id="UP000310158"/>
    </source>
</evidence>
<evidence type="ECO:0000256" key="1">
    <source>
        <dbReference type="ARBA" id="ARBA00006484"/>
    </source>
</evidence>
<reference evidence="4 5" key="1">
    <citation type="submission" date="2019-02" db="EMBL/GenBank/DDBJ databases">
        <title>Genome sequencing of the rare red list fungi Bondarzewia mesenterica.</title>
        <authorList>
            <person name="Buettner E."/>
            <person name="Kellner H."/>
        </authorList>
    </citation>
    <scope>NUCLEOTIDE SEQUENCE [LARGE SCALE GENOMIC DNA]</scope>
    <source>
        <strain evidence="4 5">DSM 108281</strain>
    </source>
</reference>
<dbReference type="PANTHER" id="PTHR43618:SF18">
    <property type="entry name" value="SHORT CHAIN DEHYDROGENASE_REDUCTASE FAMILY (AFU_ORTHOLOGUE AFUA_5G12480)"/>
    <property type="match status" value="1"/>
</dbReference>
<dbReference type="InterPro" id="IPR002347">
    <property type="entry name" value="SDR_fam"/>
</dbReference>
<dbReference type="EMBL" id="SGPL01000007">
    <property type="protein sequence ID" value="THH21166.1"/>
    <property type="molecule type" value="Genomic_DNA"/>
</dbReference>
<sequence>MADTILNNFSANNLFDLSGVVAVVTGGGTGIGLMISTTLLANGATVYIIGPKQEDLDRIAKVYNDGAELTGKKGRIHGIQGDIRSKSEAKRLAEEIDRRAGHVTVLFNNAGIGRGIAKQPTAVSAESFVEAYFDPITQEDFNDTINTNSVGPYWLTFAFLPLLEKWKSNGELAKKFVPQVIMTSSMNGWTKDPNTGGHSFPYIFSKSAIGHATSTLAHELLPLGIRVNGIAPGLFDTELTAPGTMNALGQSKRITESPFEIPTVPTGGTNKDIGTLALMLIANWYINGETVLIDGGRTGQCGIMADVILDRLSASNIFDLRGVVAVVTGGGTGIGLMISTTLVANGATVYIIGPKQEDLDRIAKAYNDVAEKTPGRGKLHGLQGDVRSKSEATRLAGEVAKREKHVTVLFNNAGIMAGKFKKPQETNADAFVKAYFNSVSQEDFENSLNTNAIGPYWLTFAFLPLLEKWKSSGELGKKIPPPVDSLSPTCTPNLHWTCDFNARARAAPSRHKGQWHCTRLRASLSVGCLMHAGPQMSAAGSLDALGQSHAYQQPSFAIPTVKSGSNKDVGSLALMLIANWFINGETVLIDGGTLLIHPSSY</sequence>
<dbReference type="GO" id="GO:0016491">
    <property type="term" value="F:oxidoreductase activity"/>
    <property type="evidence" value="ECO:0007669"/>
    <property type="project" value="UniProtKB-KW"/>
</dbReference>
<dbReference type="InterPro" id="IPR052178">
    <property type="entry name" value="Sec_Metab_Biosynth_SDR"/>
</dbReference>
<dbReference type="Gene3D" id="3.40.50.720">
    <property type="entry name" value="NAD(P)-binding Rossmann-like Domain"/>
    <property type="match status" value="2"/>
</dbReference>
<keyword evidence="3" id="KW-0560">Oxidoreductase</keyword>
<evidence type="ECO:0000256" key="2">
    <source>
        <dbReference type="ARBA" id="ARBA00022857"/>
    </source>
</evidence>
<dbReference type="FunFam" id="3.40.50.720:FF:000084">
    <property type="entry name" value="Short-chain dehydrogenase reductase"/>
    <property type="match status" value="1"/>
</dbReference>
<organism evidence="4 5">
    <name type="scientific">Bondarzewia mesenterica</name>
    <dbReference type="NCBI Taxonomy" id="1095465"/>
    <lineage>
        <taxon>Eukaryota</taxon>
        <taxon>Fungi</taxon>
        <taxon>Dikarya</taxon>
        <taxon>Basidiomycota</taxon>
        <taxon>Agaricomycotina</taxon>
        <taxon>Agaricomycetes</taxon>
        <taxon>Russulales</taxon>
        <taxon>Bondarzewiaceae</taxon>
        <taxon>Bondarzewia</taxon>
    </lineage>
</organism>
<accession>A0A4S4M794</accession>
<keyword evidence="2" id="KW-0521">NADP</keyword>
<dbReference type="PANTHER" id="PTHR43618">
    <property type="entry name" value="7-ALPHA-HYDROXYSTEROID DEHYDROGENASE"/>
    <property type="match status" value="1"/>
</dbReference>
<dbReference type="SUPFAM" id="SSF51735">
    <property type="entry name" value="NAD(P)-binding Rossmann-fold domains"/>
    <property type="match status" value="2"/>
</dbReference>
<evidence type="ECO:0000313" key="4">
    <source>
        <dbReference type="EMBL" id="THH21166.1"/>
    </source>
</evidence>
<dbReference type="Pfam" id="PF00106">
    <property type="entry name" value="adh_short"/>
    <property type="match status" value="2"/>
</dbReference>
<dbReference type="AlphaFoldDB" id="A0A4S4M794"/>
<gene>
    <name evidence="4" type="ORF">EW146_g350</name>
</gene>
<dbReference type="CDD" id="cd05233">
    <property type="entry name" value="SDR_c"/>
    <property type="match status" value="1"/>
</dbReference>
<keyword evidence="5" id="KW-1185">Reference proteome</keyword>
<proteinExistence type="inferred from homology"/>
<name>A0A4S4M794_9AGAM</name>
<dbReference type="OrthoDB" id="3819888at2759"/>
<dbReference type="PRINTS" id="PR00081">
    <property type="entry name" value="GDHRDH"/>
</dbReference>
<evidence type="ECO:0000256" key="3">
    <source>
        <dbReference type="ARBA" id="ARBA00023002"/>
    </source>
</evidence>
<comment type="similarity">
    <text evidence="1">Belongs to the short-chain dehydrogenases/reductases (SDR) family.</text>
</comment>
<dbReference type="InterPro" id="IPR036291">
    <property type="entry name" value="NAD(P)-bd_dom_sf"/>
</dbReference>
<dbReference type="Proteomes" id="UP000310158">
    <property type="component" value="Unassembled WGS sequence"/>
</dbReference>
<comment type="caution">
    <text evidence="4">The sequence shown here is derived from an EMBL/GenBank/DDBJ whole genome shotgun (WGS) entry which is preliminary data.</text>
</comment>
<protein>
    <recommendedName>
        <fullName evidence="6">NAD(P)-binding protein</fullName>
    </recommendedName>
</protein>
<evidence type="ECO:0008006" key="6">
    <source>
        <dbReference type="Google" id="ProtNLM"/>
    </source>
</evidence>